<feature type="compositionally biased region" description="Basic and acidic residues" evidence="1">
    <location>
        <begin position="249"/>
        <end position="260"/>
    </location>
</feature>
<dbReference type="AlphaFoldDB" id="A0A1I3PEU9"/>
<dbReference type="InterPro" id="IPR008613">
    <property type="entry name" value="Excalibur_Ca-bd_domain"/>
</dbReference>
<dbReference type="RefSeq" id="WP_143120903.1">
    <property type="nucleotide sequence ID" value="NZ_FOQY01000007.1"/>
</dbReference>
<dbReference type="SMART" id="SM00894">
    <property type="entry name" value="Excalibur"/>
    <property type="match status" value="1"/>
</dbReference>
<gene>
    <name evidence="3" type="ORF">SAMN05216275_10765</name>
</gene>
<dbReference type="EMBL" id="FOQY01000007">
    <property type="protein sequence ID" value="SFJ20184.1"/>
    <property type="molecule type" value="Genomic_DNA"/>
</dbReference>
<dbReference type="Gene3D" id="3.30.1360.200">
    <property type="match status" value="1"/>
</dbReference>
<dbReference type="GeneID" id="96303953"/>
<evidence type="ECO:0000256" key="1">
    <source>
        <dbReference type="SAM" id="MobiDB-lite"/>
    </source>
</evidence>
<feature type="domain" description="Excalibur calcium-binding" evidence="2">
    <location>
        <begin position="252"/>
        <end position="289"/>
    </location>
</feature>
<proteinExistence type="predicted"/>
<accession>A0A1I3PEU9</accession>
<dbReference type="InterPro" id="IPR054384">
    <property type="entry name" value="SecDF_P1_head"/>
</dbReference>
<organism evidence="3 4">
    <name type="scientific">Streptosporangium canum</name>
    <dbReference type="NCBI Taxonomy" id="324952"/>
    <lineage>
        <taxon>Bacteria</taxon>
        <taxon>Bacillati</taxon>
        <taxon>Actinomycetota</taxon>
        <taxon>Actinomycetes</taxon>
        <taxon>Streptosporangiales</taxon>
        <taxon>Streptosporangiaceae</taxon>
        <taxon>Streptosporangium</taxon>
    </lineage>
</organism>
<sequence>MLTTGVLGTLAVLMTRNPDMPLGAPPPRRLSVPIHFAPVTGSQSGPCATPEGVPDDTGQTCYTLAGGVSVTAVHKIETVLEKSGAYSVRIAFAPAFRDQINDLTQEAVKQQIAIVVGEKVVAAPRVAQVITEDSLSIAGSFTKEQADAMVARLRGAVGAVTPSPGQSPQVPVSPPTASDQPVPPPATTGTTPPGTAPTGTAPTGTDTTGTAATTGTTTTGTTTAATTPPAPTLAPTAAARGGQDGEDGGDPRYSDCKAAAKEGYGPYYRESHKEYKWYIDKDNDGVACDSDDMV</sequence>
<protein>
    <submittedName>
        <fullName evidence="3">Excalibur calcium-binding domain-containing protein</fullName>
    </submittedName>
</protein>
<dbReference type="Proteomes" id="UP000199111">
    <property type="component" value="Unassembled WGS sequence"/>
</dbReference>
<evidence type="ECO:0000259" key="2">
    <source>
        <dbReference type="SMART" id="SM00894"/>
    </source>
</evidence>
<dbReference type="Pfam" id="PF22599">
    <property type="entry name" value="SecDF_P1_head"/>
    <property type="match status" value="1"/>
</dbReference>
<name>A0A1I3PEU9_9ACTN</name>
<feature type="compositionally biased region" description="Low complexity" evidence="1">
    <location>
        <begin position="160"/>
        <end position="170"/>
    </location>
</feature>
<dbReference type="Pfam" id="PF05901">
    <property type="entry name" value="Excalibur"/>
    <property type="match status" value="1"/>
</dbReference>
<evidence type="ECO:0000313" key="3">
    <source>
        <dbReference type="EMBL" id="SFJ20184.1"/>
    </source>
</evidence>
<feature type="region of interest" description="Disordered" evidence="1">
    <location>
        <begin position="159"/>
        <end position="265"/>
    </location>
</feature>
<reference evidence="4" key="1">
    <citation type="submission" date="2016-10" db="EMBL/GenBank/DDBJ databases">
        <authorList>
            <person name="Varghese N."/>
            <person name="Submissions S."/>
        </authorList>
    </citation>
    <scope>NUCLEOTIDE SEQUENCE [LARGE SCALE GENOMIC DNA]</scope>
    <source>
        <strain evidence="4">CGMCC 4.2126</strain>
    </source>
</reference>
<evidence type="ECO:0000313" key="4">
    <source>
        <dbReference type="Proteomes" id="UP000199111"/>
    </source>
</evidence>
<keyword evidence="4" id="KW-1185">Reference proteome</keyword>
<feature type="compositionally biased region" description="Low complexity" evidence="1">
    <location>
        <begin position="187"/>
        <end position="239"/>
    </location>
</feature>